<evidence type="ECO:0000256" key="3">
    <source>
        <dbReference type="ARBA" id="ARBA00013107"/>
    </source>
</evidence>
<dbReference type="GO" id="GO:0008199">
    <property type="term" value="F:ferric iron binding"/>
    <property type="evidence" value="ECO:0007669"/>
    <property type="project" value="InterPro"/>
</dbReference>
<keyword evidence="9" id="KW-0408">Iron</keyword>
<dbReference type="PROSITE" id="PS01344">
    <property type="entry name" value="FRATAXIN_1"/>
    <property type="match status" value="1"/>
</dbReference>
<dbReference type="GO" id="GO:0006879">
    <property type="term" value="P:intracellular iron ion homeostasis"/>
    <property type="evidence" value="ECO:0007669"/>
    <property type="project" value="UniProtKB-KW"/>
</dbReference>
<dbReference type="InterPro" id="IPR002908">
    <property type="entry name" value="Frataxin/CyaY"/>
</dbReference>
<dbReference type="Gene3D" id="3.30.920.10">
    <property type="entry name" value="Frataxin/CyaY"/>
    <property type="match status" value="1"/>
</dbReference>
<sequence length="199" mass="22164">MLSRTSHALGPLRSLPRALSRPPAALHPTSSAQALRTPAPFSHPSSLPRSFSSTPLCRQQPHAPQSTPTISQDLYDEVADRDMETLHENLEIFCEQYGKDDWEVEYSSGVLNLTLPPYGTYVLNKQPPNLQIWLSSPLSGPNRFEFQPASVEEEEEGVWEGVWVSCRDGERLGGIVERELRGILKEVEGPEGWEGVGMK</sequence>
<gene>
    <name evidence="14" type="ORF">L198_02431</name>
</gene>
<dbReference type="EC" id="1.16.3.1" evidence="3"/>
<dbReference type="EMBL" id="AWGH01000005">
    <property type="protein sequence ID" value="ODO03583.1"/>
    <property type="molecule type" value="Genomic_DNA"/>
</dbReference>
<evidence type="ECO:0000313" key="15">
    <source>
        <dbReference type="Proteomes" id="UP000094819"/>
    </source>
</evidence>
<dbReference type="SMART" id="SM01219">
    <property type="entry name" value="Frataxin_Cyay"/>
    <property type="match status" value="1"/>
</dbReference>
<evidence type="ECO:0000256" key="12">
    <source>
        <dbReference type="ARBA" id="ARBA00047990"/>
    </source>
</evidence>
<keyword evidence="15" id="KW-1185">Reference proteome</keyword>
<accession>A0A1E3JRY0</accession>
<evidence type="ECO:0000256" key="4">
    <source>
        <dbReference type="ARBA" id="ARBA00022434"/>
    </source>
</evidence>
<comment type="similarity">
    <text evidence="2">Belongs to the frataxin family.</text>
</comment>
<keyword evidence="5" id="KW-0813">Transport</keyword>
<evidence type="ECO:0000256" key="2">
    <source>
        <dbReference type="ARBA" id="ARBA00008183"/>
    </source>
</evidence>
<dbReference type="PANTHER" id="PTHR16821:SF2">
    <property type="entry name" value="FRATAXIN, MITOCHONDRIAL"/>
    <property type="match status" value="1"/>
</dbReference>
<keyword evidence="11" id="KW-0496">Mitochondrion</keyword>
<evidence type="ECO:0000256" key="9">
    <source>
        <dbReference type="ARBA" id="ARBA00023004"/>
    </source>
</evidence>
<feature type="compositionally biased region" description="Low complexity" evidence="13">
    <location>
        <begin position="40"/>
        <end position="56"/>
    </location>
</feature>
<dbReference type="Proteomes" id="UP000094819">
    <property type="component" value="Unassembled WGS sequence"/>
</dbReference>
<comment type="catalytic activity">
    <reaction evidence="12">
        <text>4 Fe(2+) + O2 + 4 H(+) = 4 Fe(3+) + 2 H2O</text>
        <dbReference type="Rhea" id="RHEA:11148"/>
        <dbReference type="ChEBI" id="CHEBI:15377"/>
        <dbReference type="ChEBI" id="CHEBI:15378"/>
        <dbReference type="ChEBI" id="CHEBI:15379"/>
        <dbReference type="ChEBI" id="CHEBI:29033"/>
        <dbReference type="ChEBI" id="CHEBI:29034"/>
        <dbReference type="EC" id="1.16.3.1"/>
    </reaction>
</comment>
<dbReference type="GO" id="GO:0016226">
    <property type="term" value="P:iron-sulfur cluster assembly"/>
    <property type="evidence" value="ECO:0007669"/>
    <property type="project" value="InterPro"/>
</dbReference>
<evidence type="ECO:0000256" key="10">
    <source>
        <dbReference type="ARBA" id="ARBA00023065"/>
    </source>
</evidence>
<dbReference type="InterPro" id="IPR017789">
    <property type="entry name" value="Frataxin"/>
</dbReference>
<dbReference type="PROSITE" id="PS50810">
    <property type="entry name" value="FRATAXIN_2"/>
    <property type="match status" value="1"/>
</dbReference>
<dbReference type="OrthoDB" id="1897642at2759"/>
<dbReference type="GO" id="GO:0034986">
    <property type="term" value="F:iron chaperone activity"/>
    <property type="evidence" value="ECO:0007669"/>
    <property type="project" value="TreeGrafter"/>
</dbReference>
<feature type="compositionally biased region" description="Polar residues" evidence="13">
    <location>
        <begin position="62"/>
        <end position="71"/>
    </location>
</feature>
<dbReference type="GO" id="GO:0004322">
    <property type="term" value="F:ferroxidase activity"/>
    <property type="evidence" value="ECO:0007669"/>
    <property type="project" value="UniProtKB-EC"/>
</dbReference>
<evidence type="ECO:0000256" key="6">
    <source>
        <dbReference type="ARBA" id="ARBA00022496"/>
    </source>
</evidence>
<reference evidence="14 15" key="1">
    <citation type="submission" date="2016-06" db="EMBL/GenBank/DDBJ databases">
        <title>Evolution of pathogenesis and genome organization in the Tremellales.</title>
        <authorList>
            <person name="Cuomo C."/>
            <person name="Litvintseva A."/>
            <person name="Heitman J."/>
            <person name="Chen Y."/>
            <person name="Sun S."/>
            <person name="Springer D."/>
            <person name="Dromer F."/>
            <person name="Young S."/>
            <person name="Zeng Q."/>
            <person name="Chapman S."/>
            <person name="Gujja S."/>
            <person name="Saif S."/>
            <person name="Birren B."/>
        </authorList>
    </citation>
    <scope>NUCLEOTIDE SEQUENCE [LARGE SCALE GENOMIC DNA]</scope>
    <source>
        <strain evidence="14 15">CBS 7118</strain>
    </source>
</reference>
<dbReference type="GeneID" id="30191644"/>
<comment type="caution">
    <text evidence="14">The sequence shown here is derived from an EMBL/GenBank/DDBJ whole genome shotgun (WGS) entry which is preliminary data.</text>
</comment>
<evidence type="ECO:0000256" key="1">
    <source>
        <dbReference type="ARBA" id="ARBA00004173"/>
    </source>
</evidence>
<dbReference type="GO" id="GO:0005739">
    <property type="term" value="C:mitochondrion"/>
    <property type="evidence" value="ECO:0007669"/>
    <property type="project" value="UniProtKB-SubCell"/>
</dbReference>
<dbReference type="InterPro" id="IPR020895">
    <property type="entry name" value="Frataxin_CS"/>
</dbReference>
<name>A0A1E3JRY0_9TREE</name>
<protein>
    <recommendedName>
        <fullName evidence="3">ferroxidase</fullName>
        <ecNumber evidence="3">1.16.3.1</ecNumber>
    </recommendedName>
</protein>
<dbReference type="Pfam" id="PF01491">
    <property type="entry name" value="Frataxin_Cyay"/>
    <property type="match status" value="1"/>
</dbReference>
<dbReference type="GO" id="GO:0006826">
    <property type="term" value="P:iron ion transport"/>
    <property type="evidence" value="ECO:0007669"/>
    <property type="project" value="UniProtKB-KW"/>
</dbReference>
<evidence type="ECO:0000256" key="8">
    <source>
        <dbReference type="ARBA" id="ARBA00023002"/>
    </source>
</evidence>
<keyword evidence="6" id="KW-0410">Iron transport</keyword>
<evidence type="ECO:0000256" key="5">
    <source>
        <dbReference type="ARBA" id="ARBA00022448"/>
    </source>
</evidence>
<dbReference type="InterPro" id="IPR036524">
    <property type="entry name" value="Frataxin/CyaY_sf"/>
</dbReference>
<evidence type="ECO:0000256" key="11">
    <source>
        <dbReference type="ARBA" id="ARBA00023128"/>
    </source>
</evidence>
<keyword evidence="8" id="KW-0560">Oxidoreductase</keyword>
<dbReference type="NCBIfam" id="TIGR03422">
    <property type="entry name" value="mito_frataxin"/>
    <property type="match status" value="1"/>
</dbReference>
<dbReference type="GO" id="GO:0051537">
    <property type="term" value="F:2 iron, 2 sulfur cluster binding"/>
    <property type="evidence" value="ECO:0007669"/>
    <property type="project" value="TreeGrafter"/>
</dbReference>
<evidence type="ECO:0000313" key="14">
    <source>
        <dbReference type="EMBL" id="ODO03583.1"/>
    </source>
</evidence>
<evidence type="ECO:0000256" key="7">
    <source>
        <dbReference type="ARBA" id="ARBA00022946"/>
    </source>
</evidence>
<keyword evidence="7" id="KW-0809">Transit peptide</keyword>
<feature type="region of interest" description="Disordered" evidence="13">
    <location>
        <begin position="1"/>
        <end position="71"/>
    </location>
</feature>
<comment type="subcellular location">
    <subcellularLocation>
        <location evidence="1">Mitochondrion</location>
    </subcellularLocation>
</comment>
<dbReference type="AlphaFoldDB" id="A0A1E3JRY0"/>
<dbReference type="GO" id="GO:0008198">
    <property type="term" value="F:ferrous iron binding"/>
    <property type="evidence" value="ECO:0007669"/>
    <property type="project" value="TreeGrafter"/>
</dbReference>
<dbReference type="PANTHER" id="PTHR16821">
    <property type="entry name" value="FRATAXIN"/>
    <property type="match status" value="1"/>
</dbReference>
<dbReference type="SUPFAM" id="SSF55387">
    <property type="entry name" value="Frataxin/Nqo15-like"/>
    <property type="match status" value="1"/>
</dbReference>
<organism evidence="14 15">
    <name type="scientific">Cryptococcus wingfieldii CBS 7118</name>
    <dbReference type="NCBI Taxonomy" id="1295528"/>
    <lineage>
        <taxon>Eukaryota</taxon>
        <taxon>Fungi</taxon>
        <taxon>Dikarya</taxon>
        <taxon>Basidiomycota</taxon>
        <taxon>Agaricomycotina</taxon>
        <taxon>Tremellomycetes</taxon>
        <taxon>Tremellales</taxon>
        <taxon>Cryptococcaceae</taxon>
        <taxon>Cryptococcus</taxon>
    </lineage>
</organism>
<keyword evidence="10" id="KW-0406">Ion transport</keyword>
<keyword evidence="4" id="KW-0409">Iron storage</keyword>
<dbReference type="RefSeq" id="XP_019033634.1">
    <property type="nucleotide sequence ID" value="XM_019174582.1"/>
</dbReference>
<proteinExistence type="inferred from homology"/>
<evidence type="ECO:0000256" key="13">
    <source>
        <dbReference type="SAM" id="MobiDB-lite"/>
    </source>
</evidence>